<comment type="caution">
    <text evidence="6">The sequence shown here is derived from an EMBL/GenBank/DDBJ whole genome shotgun (WGS) entry which is preliminary data.</text>
</comment>
<proteinExistence type="inferred from homology"/>
<evidence type="ECO:0000259" key="5">
    <source>
        <dbReference type="Pfam" id="PF22422"/>
    </source>
</evidence>
<dbReference type="AlphaFoldDB" id="A0A923E085"/>
<sequence length="566" mass="62181">MTGNALPSAAPGCELPFVDLDHVAFSVPRSRLLVTRNGTDLHIYEARYEVLLDSCLLVIASFASRRSEGGQAAAWIAQGAHLRSGGAELAIMGERICFGRDEHAGSWRLTVVDPLRISVTEQDDALIVDVCDDEASSQGRRTREGEDATSPSGGSDSFADFGASADRVVDEWMSRMPACAPHRVPAMRHCWWTLGVNTIDTVIDGRGHRIIVPSKRGYVGLWQWDAYFIAMGVAHGDPDLALEQFEIAMRFQGDDGQLPDVVHEEGVLASSDDLPPADRLKLEAEGSASIGLGAVPLTKPPLTAWALEKVLASTSPSVRSQQIERFSASIAKSQEWWFAQGIPPVYAHPYSSGLDDSPVFDYELPVETPDLLAYLVRQDEILASWRREGLGHCDDEADRHAHRAEDTRRLLLDLWDADEQMFVARNAHRRIPHRTIVHLLASFAGGLPEGIARSLSEDIRSENRFSSQYSLPVVSFDDDAYRADVMWRGPVWANTSYLVAEGMQACGHERLAQELRAGIMKMIETAGPVEYVNASTGQRCEGAASAFSWSAALYVDLAVREYMASS</sequence>
<dbReference type="PANTHER" id="PTHR10412">
    <property type="entry name" value="MANNOSYL-OLIGOSACCHARIDE GLUCOSIDASE"/>
    <property type="match status" value="1"/>
</dbReference>
<dbReference type="EMBL" id="JACHMK010000001">
    <property type="protein sequence ID" value="MBB6333521.1"/>
    <property type="molecule type" value="Genomic_DNA"/>
</dbReference>
<dbReference type="Pfam" id="PF22422">
    <property type="entry name" value="MGH1-like_GH"/>
    <property type="match status" value="1"/>
</dbReference>
<dbReference type="GO" id="GO:0006487">
    <property type="term" value="P:protein N-linked glycosylation"/>
    <property type="evidence" value="ECO:0007669"/>
    <property type="project" value="TreeGrafter"/>
</dbReference>
<dbReference type="InterPro" id="IPR054491">
    <property type="entry name" value="MGH1-like_GH"/>
</dbReference>
<evidence type="ECO:0000256" key="1">
    <source>
        <dbReference type="ARBA" id="ARBA00010833"/>
    </source>
</evidence>
<reference evidence="6" key="1">
    <citation type="submission" date="2020-08" db="EMBL/GenBank/DDBJ databases">
        <title>Sequencing the genomes of 1000 actinobacteria strains.</title>
        <authorList>
            <person name="Klenk H.-P."/>
        </authorList>
    </citation>
    <scope>NUCLEOTIDE SEQUENCE</scope>
    <source>
        <strain evidence="6">DSM 10695</strain>
    </source>
</reference>
<keyword evidence="7" id="KW-1185">Reference proteome</keyword>
<evidence type="ECO:0000313" key="6">
    <source>
        <dbReference type="EMBL" id="MBB6333521.1"/>
    </source>
</evidence>
<evidence type="ECO:0000313" key="7">
    <source>
        <dbReference type="Proteomes" id="UP000617426"/>
    </source>
</evidence>
<dbReference type="Gene3D" id="1.50.10.10">
    <property type="match status" value="1"/>
</dbReference>
<evidence type="ECO:0000256" key="4">
    <source>
        <dbReference type="SAM" id="MobiDB-lite"/>
    </source>
</evidence>
<keyword evidence="3" id="KW-0326">Glycosidase</keyword>
<dbReference type="GO" id="GO:0004573">
    <property type="term" value="F:Glc3Man9GlcNAc2 oligosaccharide glucosidase activity"/>
    <property type="evidence" value="ECO:0007669"/>
    <property type="project" value="InterPro"/>
</dbReference>
<name>A0A923E085_9ACTO</name>
<accession>A0A923E085</accession>
<evidence type="ECO:0000256" key="3">
    <source>
        <dbReference type="ARBA" id="ARBA00023295"/>
    </source>
</evidence>
<keyword evidence="2" id="KW-0378">Hydrolase</keyword>
<dbReference type="InterPro" id="IPR012341">
    <property type="entry name" value="6hp_glycosidase-like_sf"/>
</dbReference>
<protein>
    <recommendedName>
        <fullName evidence="5">Mannosylglycerate hydrolase MGH1-like glycoside hydrolase domain-containing protein</fullName>
    </recommendedName>
</protein>
<dbReference type="InterPro" id="IPR008928">
    <property type="entry name" value="6-hairpin_glycosidase_sf"/>
</dbReference>
<organism evidence="6 7">
    <name type="scientific">Schaalia hyovaginalis</name>
    <dbReference type="NCBI Taxonomy" id="29316"/>
    <lineage>
        <taxon>Bacteria</taxon>
        <taxon>Bacillati</taxon>
        <taxon>Actinomycetota</taxon>
        <taxon>Actinomycetes</taxon>
        <taxon>Actinomycetales</taxon>
        <taxon>Actinomycetaceae</taxon>
        <taxon>Schaalia</taxon>
    </lineage>
</organism>
<comment type="similarity">
    <text evidence="1">Belongs to the glycosyl hydrolase 63 family.</text>
</comment>
<dbReference type="Proteomes" id="UP000617426">
    <property type="component" value="Unassembled WGS sequence"/>
</dbReference>
<feature type="domain" description="Mannosylglycerate hydrolase MGH1-like glycoside hydrolase" evidence="5">
    <location>
        <begin position="218"/>
        <end position="550"/>
    </location>
</feature>
<gene>
    <name evidence="6" type="ORF">HD592_000086</name>
</gene>
<dbReference type="GO" id="GO:0009311">
    <property type="term" value="P:oligosaccharide metabolic process"/>
    <property type="evidence" value="ECO:0007669"/>
    <property type="project" value="InterPro"/>
</dbReference>
<dbReference type="PANTHER" id="PTHR10412:SF11">
    <property type="entry name" value="MANNOSYL-OLIGOSACCHARIDE GLUCOSIDASE"/>
    <property type="match status" value="1"/>
</dbReference>
<dbReference type="InterPro" id="IPR004888">
    <property type="entry name" value="Glycoside_hydrolase_63"/>
</dbReference>
<feature type="region of interest" description="Disordered" evidence="4">
    <location>
        <begin position="136"/>
        <end position="161"/>
    </location>
</feature>
<dbReference type="SUPFAM" id="SSF48208">
    <property type="entry name" value="Six-hairpin glycosidases"/>
    <property type="match status" value="1"/>
</dbReference>
<dbReference type="RefSeq" id="WP_184451232.1">
    <property type="nucleotide sequence ID" value="NZ_JACHMK010000001.1"/>
</dbReference>
<evidence type="ECO:0000256" key="2">
    <source>
        <dbReference type="ARBA" id="ARBA00022801"/>
    </source>
</evidence>